<evidence type="ECO:0000313" key="2">
    <source>
        <dbReference type="EMBL" id="KNZ40986.1"/>
    </source>
</evidence>
<dbReference type="InterPro" id="IPR050721">
    <property type="entry name" value="Trk_Ktr_HKT_K-transport"/>
</dbReference>
<dbReference type="GO" id="GO:0006813">
    <property type="term" value="P:potassium ion transport"/>
    <property type="evidence" value="ECO:0007669"/>
    <property type="project" value="InterPro"/>
</dbReference>
<reference evidence="3" key="1">
    <citation type="submission" date="2015-07" db="EMBL/GenBank/DDBJ databases">
        <title>Draft genome sequence of Acetobacterium bakii DSM 8293, a potential psychrophilic chemical producer through syngas fermentation.</title>
        <authorList>
            <person name="Song Y."/>
            <person name="Hwang S."/>
            <person name="Cho B.-K."/>
        </authorList>
    </citation>
    <scope>NUCLEOTIDE SEQUENCE [LARGE SCALE GENOMIC DNA]</scope>
    <source>
        <strain evidence="3">DSM 8239</strain>
    </source>
</reference>
<dbReference type="Gene3D" id="3.30.70.1450">
    <property type="entry name" value="Regulator of K+ conductance, C-terminal domain"/>
    <property type="match status" value="1"/>
</dbReference>
<dbReference type="Pfam" id="PF02254">
    <property type="entry name" value="TrkA_N"/>
    <property type="match status" value="1"/>
</dbReference>
<dbReference type="SUPFAM" id="SSF116726">
    <property type="entry name" value="TrkA C-terminal domain-like"/>
    <property type="match status" value="1"/>
</dbReference>
<keyword evidence="3" id="KW-1185">Reference proteome</keyword>
<organism evidence="2 3">
    <name type="scientific">Acetobacterium bakii</name>
    <dbReference type="NCBI Taxonomy" id="52689"/>
    <lineage>
        <taxon>Bacteria</taxon>
        <taxon>Bacillati</taxon>
        <taxon>Bacillota</taxon>
        <taxon>Clostridia</taxon>
        <taxon>Eubacteriales</taxon>
        <taxon>Eubacteriaceae</taxon>
        <taxon>Acetobacterium</taxon>
    </lineage>
</organism>
<dbReference type="OrthoDB" id="9776294at2"/>
<dbReference type="EMBL" id="LGYO01000040">
    <property type="protein sequence ID" value="KNZ40986.1"/>
    <property type="molecule type" value="Genomic_DNA"/>
</dbReference>
<name>A0A0L6TXJ9_9FIRM</name>
<dbReference type="STRING" id="52689.AKG39_14880"/>
<dbReference type="PROSITE" id="PS51202">
    <property type="entry name" value="RCK_C"/>
    <property type="match status" value="1"/>
</dbReference>
<accession>A0A0L6TXJ9</accession>
<dbReference type="Proteomes" id="UP000036873">
    <property type="component" value="Unassembled WGS sequence"/>
</dbReference>
<sequence>MKEKQFAVLGLGRFGEALAITLSELGCNVIVVDKDADKIQNIANYVTYAVQADVSDINALKSIGLKNVDAVVVSITSDINSSIMGIVNAQELGISEIYGKANNAQHEKVLLKLGIKKVFSPERDMGERVAHNLFSGDFIDILELDTDHSIVEVETLHAWEGKTLDELDLRTRYGLNVIAIRTLDVLNASPLASNVINHADKLIVMGENRSINEINKLSRKDH</sequence>
<feature type="domain" description="RCK C-terminal" evidence="1">
    <location>
        <begin position="136"/>
        <end position="220"/>
    </location>
</feature>
<dbReference type="Pfam" id="PF02080">
    <property type="entry name" value="TrkA_C"/>
    <property type="match status" value="1"/>
</dbReference>
<dbReference type="Gene3D" id="3.40.50.720">
    <property type="entry name" value="NAD(P)-binding Rossmann-like Domain"/>
    <property type="match status" value="1"/>
</dbReference>
<dbReference type="PANTHER" id="PTHR43833">
    <property type="entry name" value="POTASSIUM CHANNEL PROTEIN 2-RELATED-RELATED"/>
    <property type="match status" value="1"/>
</dbReference>
<dbReference type="GO" id="GO:0008324">
    <property type="term" value="F:monoatomic cation transmembrane transporter activity"/>
    <property type="evidence" value="ECO:0007669"/>
    <property type="project" value="InterPro"/>
</dbReference>
<evidence type="ECO:0000259" key="1">
    <source>
        <dbReference type="PROSITE" id="PS51202"/>
    </source>
</evidence>
<dbReference type="AlphaFoldDB" id="A0A0L6TXJ9"/>
<dbReference type="PATRIC" id="fig|52689.4.peg.2493"/>
<proteinExistence type="predicted"/>
<dbReference type="RefSeq" id="WP_050741194.1">
    <property type="nucleotide sequence ID" value="NZ_LGYO01000040.1"/>
</dbReference>
<dbReference type="InterPro" id="IPR003148">
    <property type="entry name" value="RCK_N"/>
</dbReference>
<dbReference type="SUPFAM" id="SSF51735">
    <property type="entry name" value="NAD(P)-binding Rossmann-fold domains"/>
    <property type="match status" value="1"/>
</dbReference>
<evidence type="ECO:0000313" key="3">
    <source>
        <dbReference type="Proteomes" id="UP000036873"/>
    </source>
</evidence>
<dbReference type="InterPro" id="IPR006037">
    <property type="entry name" value="RCK_C"/>
</dbReference>
<dbReference type="InterPro" id="IPR036291">
    <property type="entry name" value="NAD(P)-bd_dom_sf"/>
</dbReference>
<gene>
    <name evidence="2" type="ORF">AKG39_14880</name>
</gene>
<dbReference type="PANTHER" id="PTHR43833:SF7">
    <property type="entry name" value="KTR SYSTEM POTASSIUM UPTAKE PROTEIN C"/>
    <property type="match status" value="1"/>
</dbReference>
<protein>
    <submittedName>
        <fullName evidence="2">Potassium transporter Trk</fullName>
    </submittedName>
</protein>
<comment type="caution">
    <text evidence="2">The sequence shown here is derived from an EMBL/GenBank/DDBJ whole genome shotgun (WGS) entry which is preliminary data.</text>
</comment>
<dbReference type="InterPro" id="IPR036721">
    <property type="entry name" value="RCK_C_sf"/>
</dbReference>